<protein>
    <submittedName>
        <fullName evidence="2">Uncharacterized protein</fullName>
    </submittedName>
</protein>
<evidence type="ECO:0000313" key="3">
    <source>
        <dbReference type="Proteomes" id="UP001500655"/>
    </source>
</evidence>
<feature type="compositionally biased region" description="Polar residues" evidence="1">
    <location>
        <begin position="94"/>
        <end position="112"/>
    </location>
</feature>
<gene>
    <name evidence="2" type="ORF">GCM10009681_38620</name>
</gene>
<keyword evidence="3" id="KW-1185">Reference proteome</keyword>
<reference evidence="3" key="1">
    <citation type="journal article" date="2019" name="Int. J. Syst. Evol. Microbiol.">
        <title>The Global Catalogue of Microorganisms (GCM) 10K type strain sequencing project: providing services to taxonomists for standard genome sequencing and annotation.</title>
        <authorList>
            <consortium name="The Broad Institute Genomics Platform"/>
            <consortium name="The Broad Institute Genome Sequencing Center for Infectious Disease"/>
            <person name="Wu L."/>
            <person name="Ma J."/>
        </authorList>
    </citation>
    <scope>NUCLEOTIDE SEQUENCE [LARGE SCALE GENOMIC DNA]</scope>
    <source>
        <strain evidence="3">JCM 13249</strain>
    </source>
</reference>
<accession>A0ABP4WZ74</accession>
<comment type="caution">
    <text evidence="2">The sequence shown here is derived from an EMBL/GenBank/DDBJ whole genome shotgun (WGS) entry which is preliminary data.</text>
</comment>
<feature type="region of interest" description="Disordered" evidence="1">
    <location>
        <begin position="63"/>
        <end position="112"/>
    </location>
</feature>
<sequence>MQDYTKALTASEIELVFNGTAPSPTSGVIRTSYTLDKDGSVTSATDPRGNTTYVANDELGRPAVTTSPATARPRTCMTRRARSSRSGAVPSATRGRTCTPTWWASSRPQGPR</sequence>
<evidence type="ECO:0000313" key="2">
    <source>
        <dbReference type="EMBL" id="GAA1763827.1"/>
    </source>
</evidence>
<proteinExistence type="predicted"/>
<evidence type="ECO:0000256" key="1">
    <source>
        <dbReference type="SAM" id="MobiDB-lite"/>
    </source>
</evidence>
<dbReference type="EMBL" id="BAAALS010000019">
    <property type="protein sequence ID" value="GAA1763827.1"/>
    <property type="molecule type" value="Genomic_DNA"/>
</dbReference>
<dbReference type="Proteomes" id="UP001500655">
    <property type="component" value="Unassembled WGS sequence"/>
</dbReference>
<dbReference type="Gene3D" id="2.180.10.10">
    <property type="entry name" value="RHS repeat-associated core"/>
    <property type="match status" value="1"/>
</dbReference>
<name>A0ABP4WZ74_9ACTN</name>
<organism evidence="2 3">
    <name type="scientific">Luedemannella helvata</name>
    <dbReference type="NCBI Taxonomy" id="349315"/>
    <lineage>
        <taxon>Bacteria</taxon>
        <taxon>Bacillati</taxon>
        <taxon>Actinomycetota</taxon>
        <taxon>Actinomycetes</taxon>
        <taxon>Micromonosporales</taxon>
        <taxon>Micromonosporaceae</taxon>
        <taxon>Luedemannella</taxon>
    </lineage>
</organism>